<dbReference type="InterPro" id="IPR036388">
    <property type="entry name" value="WH-like_DNA-bd_sf"/>
</dbReference>
<evidence type="ECO:0000256" key="3">
    <source>
        <dbReference type="ARBA" id="ARBA00023125"/>
    </source>
</evidence>
<keyword evidence="3 6" id="KW-0238">DNA-binding</keyword>
<dbReference type="Pfam" id="PF08220">
    <property type="entry name" value="HTH_DeoR"/>
    <property type="match status" value="1"/>
</dbReference>
<dbReference type="InterPro" id="IPR014036">
    <property type="entry name" value="DeoR-like_C"/>
</dbReference>
<dbReference type="GO" id="GO:0003677">
    <property type="term" value="F:DNA binding"/>
    <property type="evidence" value="ECO:0007669"/>
    <property type="project" value="UniProtKB-KW"/>
</dbReference>
<organism evidence="6 7">
    <name type="scientific">Namhaeicola litoreus</name>
    <dbReference type="NCBI Taxonomy" id="1052145"/>
    <lineage>
        <taxon>Bacteria</taxon>
        <taxon>Pseudomonadati</taxon>
        <taxon>Bacteroidota</taxon>
        <taxon>Flavobacteriia</taxon>
        <taxon>Flavobacteriales</taxon>
        <taxon>Flavobacteriaceae</taxon>
        <taxon>Namhaeicola</taxon>
    </lineage>
</organism>
<keyword evidence="1" id="KW-0678">Repressor</keyword>
<protein>
    <submittedName>
        <fullName evidence="6">DeoR/GlpR family DNA-binding transcription regulator</fullName>
    </submittedName>
</protein>
<evidence type="ECO:0000256" key="1">
    <source>
        <dbReference type="ARBA" id="ARBA00022491"/>
    </source>
</evidence>
<keyword evidence="2" id="KW-0805">Transcription regulation</keyword>
<evidence type="ECO:0000313" key="6">
    <source>
        <dbReference type="EMBL" id="MFD1315829.1"/>
    </source>
</evidence>
<accession>A0ABW3Y4Z8</accession>
<dbReference type="InterPro" id="IPR050313">
    <property type="entry name" value="Carb_Metab_HTH_regulators"/>
</dbReference>
<dbReference type="PANTHER" id="PTHR30363:SF4">
    <property type="entry name" value="GLYCEROL-3-PHOSPHATE REGULON REPRESSOR"/>
    <property type="match status" value="1"/>
</dbReference>
<dbReference type="RefSeq" id="WP_377178375.1">
    <property type="nucleotide sequence ID" value="NZ_JBHTMY010000003.1"/>
</dbReference>
<dbReference type="PROSITE" id="PS00894">
    <property type="entry name" value="HTH_DEOR_1"/>
    <property type="match status" value="1"/>
</dbReference>
<dbReference type="InterPro" id="IPR018356">
    <property type="entry name" value="Tscrpt_reg_HTH_DeoR_CS"/>
</dbReference>
<dbReference type="InterPro" id="IPR001034">
    <property type="entry name" value="DeoR_HTH"/>
</dbReference>
<dbReference type="EMBL" id="JBHTMY010000003">
    <property type="protein sequence ID" value="MFD1315829.1"/>
    <property type="molecule type" value="Genomic_DNA"/>
</dbReference>
<sequence length="249" mass="27788">MLKEERQNYILEKLRELNRVKSNELAIELDVSEDTIRRDLNQLAHNGLILKVHGGALSTHQKLYSYNESSVFNRENKIAIAEKAISLIKEGQTIIISGGTTNLELARLIPHDLKITIYTYSLTIAMQLTEHPNAEVIIIGGKLNKDALVTVGVNVVKVLSKIKADICFLGTSGLDVEEGITEVGYEVSFIKRVMIASSQMAVTLVTSDKLNTTQRYPVCDLNEIHKIITELSPDDPLLYPFMRKGLDVL</sequence>
<dbReference type="Proteomes" id="UP001597201">
    <property type="component" value="Unassembled WGS sequence"/>
</dbReference>
<dbReference type="InterPro" id="IPR037171">
    <property type="entry name" value="NagB/RpiA_transferase-like"/>
</dbReference>
<evidence type="ECO:0000256" key="4">
    <source>
        <dbReference type="ARBA" id="ARBA00023163"/>
    </source>
</evidence>
<dbReference type="PROSITE" id="PS51000">
    <property type="entry name" value="HTH_DEOR_2"/>
    <property type="match status" value="1"/>
</dbReference>
<evidence type="ECO:0000313" key="7">
    <source>
        <dbReference type="Proteomes" id="UP001597201"/>
    </source>
</evidence>
<keyword evidence="4" id="KW-0804">Transcription</keyword>
<dbReference type="PRINTS" id="PR00037">
    <property type="entry name" value="HTHLACR"/>
</dbReference>
<dbReference type="Gene3D" id="3.40.50.1360">
    <property type="match status" value="1"/>
</dbReference>
<feature type="domain" description="HTH deoR-type" evidence="5">
    <location>
        <begin position="3"/>
        <end position="58"/>
    </location>
</feature>
<gene>
    <name evidence="6" type="ORF">ACFQ39_09390</name>
</gene>
<dbReference type="SUPFAM" id="SSF100950">
    <property type="entry name" value="NagB/RpiA/CoA transferase-like"/>
    <property type="match status" value="1"/>
</dbReference>
<keyword evidence="7" id="KW-1185">Reference proteome</keyword>
<dbReference type="Gene3D" id="1.10.10.10">
    <property type="entry name" value="Winged helix-like DNA-binding domain superfamily/Winged helix DNA-binding domain"/>
    <property type="match status" value="1"/>
</dbReference>
<comment type="caution">
    <text evidence="6">The sequence shown here is derived from an EMBL/GenBank/DDBJ whole genome shotgun (WGS) entry which is preliminary data.</text>
</comment>
<reference evidence="7" key="1">
    <citation type="journal article" date="2019" name="Int. J. Syst. Evol. Microbiol.">
        <title>The Global Catalogue of Microorganisms (GCM) 10K type strain sequencing project: providing services to taxonomists for standard genome sequencing and annotation.</title>
        <authorList>
            <consortium name="The Broad Institute Genomics Platform"/>
            <consortium name="The Broad Institute Genome Sequencing Center for Infectious Disease"/>
            <person name="Wu L."/>
            <person name="Ma J."/>
        </authorList>
    </citation>
    <scope>NUCLEOTIDE SEQUENCE [LARGE SCALE GENOMIC DNA]</scope>
    <source>
        <strain evidence="7">CCUG 61485</strain>
    </source>
</reference>
<evidence type="ECO:0000256" key="2">
    <source>
        <dbReference type="ARBA" id="ARBA00023015"/>
    </source>
</evidence>
<dbReference type="Pfam" id="PF00455">
    <property type="entry name" value="DeoRC"/>
    <property type="match status" value="1"/>
</dbReference>
<dbReference type="PANTHER" id="PTHR30363">
    <property type="entry name" value="HTH-TYPE TRANSCRIPTIONAL REGULATOR SRLR-RELATED"/>
    <property type="match status" value="1"/>
</dbReference>
<proteinExistence type="predicted"/>
<dbReference type="SMART" id="SM01134">
    <property type="entry name" value="DeoRC"/>
    <property type="match status" value="1"/>
</dbReference>
<evidence type="ECO:0000259" key="5">
    <source>
        <dbReference type="PROSITE" id="PS51000"/>
    </source>
</evidence>
<dbReference type="SMART" id="SM00420">
    <property type="entry name" value="HTH_DEOR"/>
    <property type="match status" value="1"/>
</dbReference>
<name>A0ABW3Y4Z8_9FLAO</name>
<dbReference type="InterPro" id="IPR036390">
    <property type="entry name" value="WH_DNA-bd_sf"/>
</dbReference>
<dbReference type="SUPFAM" id="SSF46785">
    <property type="entry name" value="Winged helix' DNA-binding domain"/>
    <property type="match status" value="1"/>
</dbReference>